<dbReference type="AlphaFoldDB" id="A0AAV5ESL1"/>
<dbReference type="PANTHER" id="PTHR45707">
    <property type="entry name" value="C2 CALCIUM/LIPID-BINDING PLANT PHOSPHORIBOSYLTRANSFERASE FAMILY PROTEIN"/>
    <property type="match status" value="1"/>
</dbReference>
<keyword evidence="4" id="KW-1185">Reference proteome</keyword>
<feature type="binding site" evidence="1">
    <location>
        <position position="63"/>
    </location>
    <ligand>
        <name>ATP</name>
        <dbReference type="ChEBI" id="CHEBI:30616"/>
    </ligand>
</feature>
<proteinExistence type="predicted"/>
<dbReference type="SUPFAM" id="SSF56112">
    <property type="entry name" value="Protein kinase-like (PK-like)"/>
    <property type="match status" value="1"/>
</dbReference>
<reference evidence="3" key="2">
    <citation type="submission" date="2021-12" db="EMBL/GenBank/DDBJ databases">
        <title>Resequencing data analysis of finger millet.</title>
        <authorList>
            <person name="Hatakeyama M."/>
            <person name="Aluri S."/>
            <person name="Balachadran M.T."/>
            <person name="Sivarajan S.R."/>
            <person name="Poveda L."/>
            <person name="Shimizu-Inatsugi R."/>
            <person name="Schlapbach R."/>
            <person name="Sreeman S.M."/>
            <person name="Shimizu K.K."/>
        </authorList>
    </citation>
    <scope>NUCLEOTIDE SEQUENCE</scope>
</reference>
<dbReference type="InterPro" id="IPR017441">
    <property type="entry name" value="Protein_kinase_ATP_BS"/>
</dbReference>
<evidence type="ECO:0000256" key="1">
    <source>
        <dbReference type="PROSITE-ProRule" id="PRU10141"/>
    </source>
</evidence>
<gene>
    <name evidence="3" type="primary">gb13339</name>
    <name evidence="3" type="ORF">PR202_gb13339</name>
</gene>
<protein>
    <recommendedName>
        <fullName evidence="2">Protein kinase domain-containing protein</fullName>
    </recommendedName>
</protein>
<keyword evidence="1" id="KW-0067">ATP-binding</keyword>
<name>A0AAV5ESL1_ELECO</name>
<dbReference type="PANTHER" id="PTHR45707:SF43">
    <property type="entry name" value="PROTEIN KINASE DOMAIN-CONTAINING PROTEIN"/>
    <property type="match status" value="1"/>
</dbReference>
<comment type="caution">
    <text evidence="3">The sequence shown here is derived from an EMBL/GenBank/DDBJ whole genome shotgun (WGS) entry which is preliminary data.</text>
</comment>
<accession>A0AAV5ESL1</accession>
<dbReference type="Proteomes" id="UP001054889">
    <property type="component" value="Unassembled WGS sequence"/>
</dbReference>
<keyword evidence="1" id="KW-0547">Nucleotide-binding</keyword>
<dbReference type="InterPro" id="IPR000719">
    <property type="entry name" value="Prot_kinase_dom"/>
</dbReference>
<dbReference type="Pfam" id="PF00069">
    <property type="entry name" value="Pkinase"/>
    <property type="match status" value="1"/>
</dbReference>
<evidence type="ECO:0000313" key="4">
    <source>
        <dbReference type="Proteomes" id="UP001054889"/>
    </source>
</evidence>
<dbReference type="GO" id="GO:0005524">
    <property type="term" value="F:ATP binding"/>
    <property type="evidence" value="ECO:0007669"/>
    <property type="project" value="UniProtKB-UniRule"/>
</dbReference>
<dbReference type="PROSITE" id="PS00107">
    <property type="entry name" value="PROTEIN_KINASE_ATP"/>
    <property type="match status" value="1"/>
</dbReference>
<evidence type="ECO:0000313" key="3">
    <source>
        <dbReference type="EMBL" id="GJN25504.1"/>
    </source>
</evidence>
<sequence>MGDLANEIEQLERVLFDTRAEPIKISYSVIKSITKGFAQVIGTGGFGVVYLGGLQNGLVAVKKIASKDLSDKEFLDEVTCLRKVKHNNIARFIGYCADTQLELMEVQGRQSLVAEEKRLLCFEYVPNGNLQHYLKGDILHRNS</sequence>
<dbReference type="PROSITE" id="PS50011">
    <property type="entry name" value="PROTEIN_KINASE_DOM"/>
    <property type="match status" value="1"/>
</dbReference>
<dbReference type="InterPro" id="IPR011009">
    <property type="entry name" value="Kinase-like_dom_sf"/>
</dbReference>
<dbReference type="Gene3D" id="1.10.510.10">
    <property type="entry name" value="Transferase(Phosphotransferase) domain 1"/>
    <property type="match status" value="1"/>
</dbReference>
<feature type="domain" description="Protein kinase" evidence="2">
    <location>
        <begin position="35"/>
        <end position="143"/>
    </location>
</feature>
<evidence type="ECO:0000259" key="2">
    <source>
        <dbReference type="PROSITE" id="PS50011"/>
    </source>
</evidence>
<organism evidence="3 4">
    <name type="scientific">Eleusine coracana subsp. coracana</name>
    <dbReference type="NCBI Taxonomy" id="191504"/>
    <lineage>
        <taxon>Eukaryota</taxon>
        <taxon>Viridiplantae</taxon>
        <taxon>Streptophyta</taxon>
        <taxon>Embryophyta</taxon>
        <taxon>Tracheophyta</taxon>
        <taxon>Spermatophyta</taxon>
        <taxon>Magnoliopsida</taxon>
        <taxon>Liliopsida</taxon>
        <taxon>Poales</taxon>
        <taxon>Poaceae</taxon>
        <taxon>PACMAD clade</taxon>
        <taxon>Chloridoideae</taxon>
        <taxon>Cynodonteae</taxon>
        <taxon>Eleusininae</taxon>
        <taxon>Eleusine</taxon>
    </lineage>
</organism>
<reference evidence="3" key="1">
    <citation type="journal article" date="2018" name="DNA Res.">
        <title>Multiple hybrid de novo genome assembly of finger millet, an orphan allotetraploid crop.</title>
        <authorList>
            <person name="Hatakeyama M."/>
            <person name="Aluri S."/>
            <person name="Balachadran M.T."/>
            <person name="Sivarajan S.R."/>
            <person name="Patrignani A."/>
            <person name="Gruter S."/>
            <person name="Poveda L."/>
            <person name="Shimizu-Inatsugi R."/>
            <person name="Baeten J."/>
            <person name="Francoijs K.J."/>
            <person name="Nataraja K.N."/>
            <person name="Reddy Y.A.N."/>
            <person name="Phadnis S."/>
            <person name="Ravikumar R.L."/>
            <person name="Schlapbach R."/>
            <person name="Sreeman S.M."/>
            <person name="Shimizu K.K."/>
        </authorList>
    </citation>
    <scope>NUCLEOTIDE SEQUENCE</scope>
</reference>
<dbReference type="GO" id="GO:0004672">
    <property type="term" value="F:protein kinase activity"/>
    <property type="evidence" value="ECO:0007669"/>
    <property type="project" value="InterPro"/>
</dbReference>
<dbReference type="EMBL" id="BQKI01000078">
    <property type="protein sequence ID" value="GJN25504.1"/>
    <property type="molecule type" value="Genomic_DNA"/>
</dbReference>